<proteinExistence type="predicted"/>
<feature type="region of interest" description="Disordered" evidence="1">
    <location>
        <begin position="72"/>
        <end position="97"/>
    </location>
</feature>
<name>A0A5J4U131_9EUKA</name>
<evidence type="ECO:0000313" key="2">
    <source>
        <dbReference type="EMBL" id="KAA6364144.1"/>
    </source>
</evidence>
<dbReference type="Proteomes" id="UP000324800">
    <property type="component" value="Unassembled WGS sequence"/>
</dbReference>
<organism evidence="2 3">
    <name type="scientific">Streblomastix strix</name>
    <dbReference type="NCBI Taxonomy" id="222440"/>
    <lineage>
        <taxon>Eukaryota</taxon>
        <taxon>Metamonada</taxon>
        <taxon>Preaxostyla</taxon>
        <taxon>Oxymonadida</taxon>
        <taxon>Streblomastigidae</taxon>
        <taxon>Streblomastix</taxon>
    </lineage>
</organism>
<feature type="region of interest" description="Disordered" evidence="1">
    <location>
        <begin position="1"/>
        <end position="22"/>
    </location>
</feature>
<protein>
    <submittedName>
        <fullName evidence="2">Uncharacterized protein</fullName>
    </submittedName>
</protein>
<evidence type="ECO:0000313" key="3">
    <source>
        <dbReference type="Proteomes" id="UP000324800"/>
    </source>
</evidence>
<accession>A0A5J4U131</accession>
<reference evidence="2 3" key="1">
    <citation type="submission" date="2019-03" db="EMBL/GenBank/DDBJ databases">
        <title>Single cell metagenomics reveals metabolic interactions within the superorganism composed of flagellate Streblomastix strix and complex community of Bacteroidetes bacteria on its surface.</title>
        <authorList>
            <person name="Treitli S.C."/>
            <person name="Kolisko M."/>
            <person name="Husnik F."/>
            <person name="Keeling P."/>
            <person name="Hampl V."/>
        </authorList>
    </citation>
    <scope>NUCLEOTIDE SEQUENCE [LARGE SCALE GENOMIC DNA]</scope>
    <source>
        <strain evidence="2">ST1C</strain>
    </source>
</reference>
<dbReference type="AlphaFoldDB" id="A0A5J4U131"/>
<sequence>MNEPRPSNSQVVRDQQDVIQPNQQTEQVAILTIERSRQNATSRSVNNSLIQPIPAYPEQQPARIPLLPYMTKSNQQLRQNQRSISPTNKRADESEDNDFLDEIVPKILILHLPPHKNNIESAQ</sequence>
<comment type="caution">
    <text evidence="2">The sequence shown here is derived from an EMBL/GenBank/DDBJ whole genome shotgun (WGS) entry which is preliminary data.</text>
</comment>
<gene>
    <name evidence="2" type="ORF">EZS28_040329</name>
</gene>
<feature type="compositionally biased region" description="Polar residues" evidence="1">
    <location>
        <begin position="72"/>
        <end position="88"/>
    </location>
</feature>
<evidence type="ECO:0000256" key="1">
    <source>
        <dbReference type="SAM" id="MobiDB-lite"/>
    </source>
</evidence>
<dbReference type="EMBL" id="SNRW01022016">
    <property type="protein sequence ID" value="KAA6364144.1"/>
    <property type="molecule type" value="Genomic_DNA"/>
</dbReference>